<reference evidence="2" key="2">
    <citation type="journal article" date="2023" name="Science">
        <title>Genomic signatures of disease resistance in endangered staghorn corals.</title>
        <authorList>
            <person name="Vollmer S.V."/>
            <person name="Selwyn J.D."/>
            <person name="Despard B.A."/>
            <person name="Roesel C.L."/>
        </authorList>
    </citation>
    <scope>NUCLEOTIDE SEQUENCE</scope>
    <source>
        <strain evidence="2">K2</strain>
    </source>
</reference>
<organism evidence="2 3">
    <name type="scientific">Acropora cervicornis</name>
    <name type="common">Staghorn coral</name>
    <dbReference type="NCBI Taxonomy" id="6130"/>
    <lineage>
        <taxon>Eukaryota</taxon>
        <taxon>Metazoa</taxon>
        <taxon>Cnidaria</taxon>
        <taxon>Anthozoa</taxon>
        <taxon>Hexacorallia</taxon>
        <taxon>Scleractinia</taxon>
        <taxon>Astrocoeniina</taxon>
        <taxon>Acroporidae</taxon>
        <taxon>Acropora</taxon>
    </lineage>
</organism>
<keyword evidence="3" id="KW-1185">Reference proteome</keyword>
<evidence type="ECO:0000313" key="2">
    <source>
        <dbReference type="EMBL" id="KAK2552555.1"/>
    </source>
</evidence>
<comment type="caution">
    <text evidence="2">The sequence shown here is derived from an EMBL/GenBank/DDBJ whole genome shotgun (WGS) entry which is preliminary data.</text>
</comment>
<proteinExistence type="predicted"/>
<dbReference type="Proteomes" id="UP001249851">
    <property type="component" value="Unassembled WGS sequence"/>
</dbReference>
<sequence length="273" mass="31347">MQRIKKTARIAVLEGKPVRDEVRRGIRVYRATEYATTGASPNSLMFGRELRGKVREVMGQSKRRDDARIRCRDRKQKQKMKKHADKRRHTAVMKIEVGDTVLCKQEGKNSLTPLYDPDPMVVIGVKESMVTAKNSVRIRTRNYADWKLLSTVAGNHPRVKILMLNWKGLQLIGHVNPLKTQSNLEQTRVETQRHRIDPVNYRKVMNSQMQTATHGNTRVGREMGNPNQTVKRSEDMDPGIGPGHYIQRLYLRIVNICPSITLDVILTNIFILT</sequence>
<name>A0AAD9Q0K8_ACRCE</name>
<accession>A0AAD9Q0K8</accession>
<protein>
    <submittedName>
        <fullName evidence="2">Uncharacterized protein</fullName>
    </submittedName>
</protein>
<reference evidence="2" key="1">
    <citation type="journal article" date="2023" name="G3 (Bethesda)">
        <title>Whole genome assembly and annotation of the endangered Caribbean coral Acropora cervicornis.</title>
        <authorList>
            <person name="Selwyn J.D."/>
            <person name="Vollmer S.V."/>
        </authorList>
    </citation>
    <scope>NUCLEOTIDE SEQUENCE</scope>
    <source>
        <strain evidence="2">K2</strain>
    </source>
</reference>
<dbReference type="AlphaFoldDB" id="A0AAD9Q0K8"/>
<feature type="region of interest" description="Disordered" evidence="1">
    <location>
        <begin position="216"/>
        <end position="238"/>
    </location>
</feature>
<evidence type="ECO:0000313" key="3">
    <source>
        <dbReference type="Proteomes" id="UP001249851"/>
    </source>
</evidence>
<evidence type="ECO:0000256" key="1">
    <source>
        <dbReference type="SAM" id="MobiDB-lite"/>
    </source>
</evidence>
<gene>
    <name evidence="2" type="ORF">P5673_026410</name>
</gene>
<dbReference type="EMBL" id="JARQWQ010000086">
    <property type="protein sequence ID" value="KAK2552555.1"/>
    <property type="molecule type" value="Genomic_DNA"/>
</dbReference>